<feature type="non-terminal residue" evidence="1">
    <location>
        <position position="72"/>
    </location>
</feature>
<dbReference type="EMBL" id="GAIX01009012">
    <property type="protein sequence ID" value="JAA83548.1"/>
    <property type="molecule type" value="Transcribed_RNA"/>
</dbReference>
<reference evidence="1" key="1">
    <citation type="journal article" date="2013" name="BMC Genomics">
        <title>Unscrambling butterfly oogenesis.</title>
        <authorList>
            <person name="Carter J.M."/>
            <person name="Baker S.C."/>
            <person name="Pink R."/>
            <person name="Carter D.R."/>
            <person name="Collins A."/>
            <person name="Tomlin J."/>
            <person name="Gibbs M."/>
            <person name="Breuker C.J."/>
        </authorList>
    </citation>
    <scope>NUCLEOTIDE SEQUENCE</scope>
    <source>
        <tissue evidence="1">Ovary</tissue>
    </source>
</reference>
<evidence type="ECO:0000313" key="1">
    <source>
        <dbReference type="EMBL" id="JAA83548.1"/>
    </source>
</evidence>
<proteinExistence type="predicted"/>
<protein>
    <submittedName>
        <fullName evidence="1">Uncharacterized protein</fullName>
    </submittedName>
</protein>
<accession>S4P4J0</accession>
<name>S4P4J0_9NEOP</name>
<sequence length="72" mass="8479">MGSKLTFQKAKSQGLKNGLGRAGSNIKAKTYYHFSCKQRIFHYYAFIMRFESENVKLKPKFNFNFHSNCFRS</sequence>
<reference evidence="1" key="2">
    <citation type="submission" date="2013-05" db="EMBL/GenBank/DDBJ databases">
        <authorList>
            <person name="Carter J.-M."/>
            <person name="Baker S.C."/>
            <person name="Pink R."/>
            <person name="Carter D.R.F."/>
            <person name="Collins A."/>
            <person name="Tomlin J."/>
            <person name="Gibbs M."/>
            <person name="Breuker C.J."/>
        </authorList>
    </citation>
    <scope>NUCLEOTIDE SEQUENCE</scope>
    <source>
        <tissue evidence="1">Ovary</tissue>
    </source>
</reference>
<dbReference type="AlphaFoldDB" id="S4P4J0"/>
<organism evidence="1">
    <name type="scientific">Pararge aegeria</name>
    <name type="common">speckled wood butterfly</name>
    <dbReference type="NCBI Taxonomy" id="116150"/>
    <lineage>
        <taxon>Eukaryota</taxon>
        <taxon>Metazoa</taxon>
        <taxon>Ecdysozoa</taxon>
        <taxon>Arthropoda</taxon>
        <taxon>Hexapoda</taxon>
        <taxon>Insecta</taxon>
        <taxon>Pterygota</taxon>
        <taxon>Neoptera</taxon>
        <taxon>Endopterygota</taxon>
        <taxon>Lepidoptera</taxon>
        <taxon>Glossata</taxon>
        <taxon>Ditrysia</taxon>
        <taxon>Papilionoidea</taxon>
        <taxon>Nymphalidae</taxon>
        <taxon>Satyrinae</taxon>
        <taxon>Satyrini</taxon>
        <taxon>Parargina</taxon>
        <taxon>Pararge</taxon>
    </lineage>
</organism>